<evidence type="ECO:0000313" key="1">
    <source>
        <dbReference type="EMBL" id="KAG8173976.1"/>
    </source>
</evidence>
<dbReference type="EMBL" id="JAFNEN010001384">
    <property type="protein sequence ID" value="KAG8173976.1"/>
    <property type="molecule type" value="Genomic_DNA"/>
</dbReference>
<comment type="caution">
    <text evidence="1">The sequence shown here is derived from an EMBL/GenBank/DDBJ whole genome shotgun (WGS) entry which is preliminary data.</text>
</comment>
<dbReference type="Proteomes" id="UP000827092">
    <property type="component" value="Unassembled WGS sequence"/>
</dbReference>
<evidence type="ECO:0000313" key="2">
    <source>
        <dbReference type="Proteomes" id="UP000827092"/>
    </source>
</evidence>
<accession>A0AAV6TQI7</accession>
<sequence>MRQTAKRLRESQDVKALLSDAKDVSWVKDLLPTKEKDLFPLFFLTSRPYLSYKVPAFEFPSLVKQMREPSQSPTAACECDVL</sequence>
<gene>
    <name evidence="1" type="ORF">JTE90_008259</name>
</gene>
<dbReference type="AlphaFoldDB" id="A0AAV6TQI7"/>
<protein>
    <submittedName>
        <fullName evidence="1">Uncharacterized protein</fullName>
    </submittedName>
</protein>
<reference evidence="1 2" key="1">
    <citation type="journal article" date="2022" name="Nat. Ecol. Evol.">
        <title>A masculinizing supergene underlies an exaggerated male reproductive morph in a spider.</title>
        <authorList>
            <person name="Hendrickx F."/>
            <person name="De Corte Z."/>
            <person name="Sonet G."/>
            <person name="Van Belleghem S.M."/>
            <person name="Kostlbacher S."/>
            <person name="Vangestel C."/>
        </authorList>
    </citation>
    <scope>NUCLEOTIDE SEQUENCE [LARGE SCALE GENOMIC DNA]</scope>
    <source>
        <strain evidence="1">W744_W776</strain>
    </source>
</reference>
<keyword evidence="2" id="KW-1185">Reference proteome</keyword>
<proteinExistence type="predicted"/>
<name>A0AAV6TQI7_9ARAC</name>
<organism evidence="1 2">
    <name type="scientific">Oedothorax gibbosus</name>
    <dbReference type="NCBI Taxonomy" id="931172"/>
    <lineage>
        <taxon>Eukaryota</taxon>
        <taxon>Metazoa</taxon>
        <taxon>Ecdysozoa</taxon>
        <taxon>Arthropoda</taxon>
        <taxon>Chelicerata</taxon>
        <taxon>Arachnida</taxon>
        <taxon>Araneae</taxon>
        <taxon>Araneomorphae</taxon>
        <taxon>Entelegynae</taxon>
        <taxon>Araneoidea</taxon>
        <taxon>Linyphiidae</taxon>
        <taxon>Erigoninae</taxon>
        <taxon>Oedothorax</taxon>
    </lineage>
</organism>